<gene>
    <name evidence="2" type="ORF">BDA96_04G214700</name>
</gene>
<dbReference type="AlphaFoldDB" id="A0A921R5J4"/>
<protein>
    <submittedName>
        <fullName evidence="2">Uncharacterized protein</fullName>
    </submittedName>
</protein>
<sequence>MHKVTHTQNEWCTLARGGLGDGAGAKGRGTPAEGWSWSATGSGASEVCGAPTVSGWSDV</sequence>
<feature type="compositionally biased region" description="Gly residues" evidence="1">
    <location>
        <begin position="17"/>
        <end position="27"/>
    </location>
</feature>
<name>A0A921R5J4_SORBI</name>
<organism evidence="2 3">
    <name type="scientific">Sorghum bicolor</name>
    <name type="common">Sorghum</name>
    <name type="synonym">Sorghum vulgare</name>
    <dbReference type="NCBI Taxonomy" id="4558"/>
    <lineage>
        <taxon>Eukaryota</taxon>
        <taxon>Viridiplantae</taxon>
        <taxon>Streptophyta</taxon>
        <taxon>Embryophyta</taxon>
        <taxon>Tracheophyta</taxon>
        <taxon>Spermatophyta</taxon>
        <taxon>Magnoliopsida</taxon>
        <taxon>Liliopsida</taxon>
        <taxon>Poales</taxon>
        <taxon>Poaceae</taxon>
        <taxon>PACMAD clade</taxon>
        <taxon>Panicoideae</taxon>
        <taxon>Andropogonodae</taxon>
        <taxon>Andropogoneae</taxon>
        <taxon>Sorghinae</taxon>
        <taxon>Sorghum</taxon>
    </lineage>
</organism>
<evidence type="ECO:0000313" key="3">
    <source>
        <dbReference type="Proteomes" id="UP000807115"/>
    </source>
</evidence>
<feature type="region of interest" description="Disordered" evidence="1">
    <location>
        <begin position="16"/>
        <end position="44"/>
    </location>
</feature>
<accession>A0A921R5J4</accession>
<dbReference type="EMBL" id="CM027683">
    <property type="protein sequence ID" value="KAG0533687.1"/>
    <property type="molecule type" value="Genomic_DNA"/>
</dbReference>
<reference evidence="2" key="2">
    <citation type="submission" date="2020-10" db="EMBL/GenBank/DDBJ databases">
        <authorList>
            <person name="Cooper E.A."/>
            <person name="Brenton Z.W."/>
            <person name="Flinn B.S."/>
            <person name="Jenkins J."/>
            <person name="Shu S."/>
            <person name="Flowers D."/>
            <person name="Luo F."/>
            <person name="Wang Y."/>
            <person name="Xia P."/>
            <person name="Barry K."/>
            <person name="Daum C."/>
            <person name="Lipzen A."/>
            <person name="Yoshinaga Y."/>
            <person name="Schmutz J."/>
            <person name="Saski C."/>
            <person name="Vermerris W."/>
            <person name="Kresovich S."/>
        </authorList>
    </citation>
    <scope>NUCLEOTIDE SEQUENCE</scope>
</reference>
<feature type="compositionally biased region" description="Low complexity" evidence="1">
    <location>
        <begin position="28"/>
        <end position="44"/>
    </location>
</feature>
<reference evidence="2" key="1">
    <citation type="journal article" date="2019" name="BMC Genomics">
        <title>A new reference genome for Sorghum bicolor reveals high levels of sequence similarity between sweet and grain genotypes: implications for the genetics of sugar metabolism.</title>
        <authorList>
            <person name="Cooper E.A."/>
            <person name="Brenton Z.W."/>
            <person name="Flinn B.S."/>
            <person name="Jenkins J."/>
            <person name="Shu S."/>
            <person name="Flowers D."/>
            <person name="Luo F."/>
            <person name="Wang Y."/>
            <person name="Xia P."/>
            <person name="Barry K."/>
            <person name="Daum C."/>
            <person name="Lipzen A."/>
            <person name="Yoshinaga Y."/>
            <person name="Schmutz J."/>
            <person name="Saski C."/>
            <person name="Vermerris W."/>
            <person name="Kresovich S."/>
        </authorList>
    </citation>
    <scope>NUCLEOTIDE SEQUENCE</scope>
</reference>
<evidence type="ECO:0000256" key="1">
    <source>
        <dbReference type="SAM" id="MobiDB-lite"/>
    </source>
</evidence>
<proteinExistence type="predicted"/>
<dbReference type="Proteomes" id="UP000807115">
    <property type="component" value="Chromosome 4"/>
</dbReference>
<comment type="caution">
    <text evidence="2">The sequence shown here is derived from an EMBL/GenBank/DDBJ whole genome shotgun (WGS) entry which is preliminary data.</text>
</comment>
<evidence type="ECO:0000313" key="2">
    <source>
        <dbReference type="EMBL" id="KAG0533687.1"/>
    </source>
</evidence>